<name>A0A927N2K7_9ACTN</name>
<reference evidence="3" key="1">
    <citation type="submission" date="2020-10" db="EMBL/GenBank/DDBJ databases">
        <title>Sequencing the genomes of 1000 actinobacteria strains.</title>
        <authorList>
            <person name="Klenk H.-P."/>
        </authorList>
    </citation>
    <scope>NUCLEOTIDE SEQUENCE</scope>
    <source>
        <strain evidence="3">DSM 45354</strain>
    </source>
</reference>
<evidence type="ECO:0000313" key="4">
    <source>
        <dbReference type="Proteomes" id="UP000638648"/>
    </source>
</evidence>
<dbReference type="InterPro" id="IPR004276">
    <property type="entry name" value="GlycoTrans_28_N"/>
</dbReference>
<dbReference type="Pfam" id="PF06722">
    <property type="entry name" value="EryCIII-like_C"/>
    <property type="match status" value="1"/>
</dbReference>
<dbReference type="Proteomes" id="UP000638648">
    <property type="component" value="Unassembled WGS sequence"/>
</dbReference>
<evidence type="ECO:0000259" key="1">
    <source>
        <dbReference type="Pfam" id="PF03033"/>
    </source>
</evidence>
<dbReference type="SUPFAM" id="SSF53756">
    <property type="entry name" value="UDP-Glycosyltransferase/glycogen phosphorylase"/>
    <property type="match status" value="1"/>
</dbReference>
<evidence type="ECO:0000313" key="3">
    <source>
        <dbReference type="EMBL" id="MBE1611171.1"/>
    </source>
</evidence>
<dbReference type="InterPro" id="IPR002213">
    <property type="entry name" value="UDP_glucos_trans"/>
</dbReference>
<dbReference type="InterPro" id="IPR050426">
    <property type="entry name" value="Glycosyltransferase_28"/>
</dbReference>
<proteinExistence type="predicted"/>
<dbReference type="GO" id="GO:0033072">
    <property type="term" value="P:vancomycin biosynthetic process"/>
    <property type="evidence" value="ECO:0007669"/>
    <property type="project" value="UniProtKB-ARBA"/>
</dbReference>
<feature type="domain" description="Glycosyltransferase family 28 N-terminal" evidence="1">
    <location>
        <begin position="35"/>
        <end position="103"/>
    </location>
</feature>
<comment type="caution">
    <text evidence="3">The sequence shown here is derived from an EMBL/GenBank/DDBJ whole genome shotgun (WGS) entry which is preliminary data.</text>
</comment>
<dbReference type="GO" id="GO:0008194">
    <property type="term" value="F:UDP-glycosyltransferase activity"/>
    <property type="evidence" value="ECO:0007669"/>
    <property type="project" value="InterPro"/>
</dbReference>
<sequence>MPVARFARAATTRALAAPRPWSGIDPAKAQEDMKVVIITSGSRGDVVPYAGLGARLKAAGRDVAIATQEAFAETVRDVGCEYRWIPGDTRALLGSEEGQQWQRGGTGRFAAMRTNIQMGMRLLQEMGEGVLSAAHGADILLLQRTALWHGYLAAKALGIPGMALELFPSVPTADFPLPSFDVRFLGRWGNRNIPRLAIAASRRIRTKMDGPLREFQRKLGLPASGLGAVRAEMLRDENWPIHHGFSPSVVPRPADWRPGVEVVGNWWPPYPRGWKPAAELVDFLESGPAPVFIGFGSMTGSTGERLAGTVSAALREAKVRAVIQSGWSTLTGAGDDVITVGDVPHEWLFPRMAAVVHHGGAGTTGAGVRAGVPAVPMPILGDQQFWSERLVKLGVSPGWTPMRTLSPDRLADLIRRAVTDRSYRERAAAIAERVRTEDGAARVVEAVRPQR</sequence>
<dbReference type="PANTHER" id="PTHR48050">
    <property type="entry name" value="STEROL 3-BETA-GLUCOSYLTRANSFERASE"/>
    <property type="match status" value="1"/>
</dbReference>
<keyword evidence="4" id="KW-1185">Reference proteome</keyword>
<dbReference type="RefSeq" id="WP_202896781.1">
    <property type="nucleotide sequence ID" value="NZ_JADBEM010000001.1"/>
</dbReference>
<dbReference type="AlphaFoldDB" id="A0A927N2K7"/>
<protein>
    <submittedName>
        <fullName evidence="3">UDP:flavonoid glycosyltransferase YjiC (YdhE family)</fullName>
    </submittedName>
</protein>
<dbReference type="PANTHER" id="PTHR48050:SF13">
    <property type="entry name" value="STEROL 3-BETA-GLUCOSYLTRANSFERASE UGT80A2"/>
    <property type="match status" value="1"/>
</dbReference>
<feature type="domain" description="Erythromycin biosynthesis protein CIII-like C-terminal" evidence="2">
    <location>
        <begin position="333"/>
        <end position="445"/>
    </location>
</feature>
<accession>A0A927N2K7</accession>
<dbReference type="GO" id="GO:0005975">
    <property type="term" value="P:carbohydrate metabolic process"/>
    <property type="evidence" value="ECO:0007669"/>
    <property type="project" value="InterPro"/>
</dbReference>
<dbReference type="Gene3D" id="3.40.50.2000">
    <property type="entry name" value="Glycogen Phosphorylase B"/>
    <property type="match status" value="2"/>
</dbReference>
<dbReference type="InterPro" id="IPR010610">
    <property type="entry name" value="EryCIII-like_C"/>
</dbReference>
<dbReference type="GO" id="GO:0016758">
    <property type="term" value="F:hexosyltransferase activity"/>
    <property type="evidence" value="ECO:0007669"/>
    <property type="project" value="InterPro"/>
</dbReference>
<gene>
    <name evidence="3" type="ORF">HEB94_008019</name>
</gene>
<dbReference type="CDD" id="cd03784">
    <property type="entry name" value="GT1_Gtf-like"/>
    <property type="match status" value="1"/>
</dbReference>
<dbReference type="Pfam" id="PF03033">
    <property type="entry name" value="Glyco_transf_28"/>
    <property type="match status" value="1"/>
</dbReference>
<dbReference type="FunFam" id="3.40.50.2000:FF:000009">
    <property type="entry name" value="Sterol 3-beta-glucosyltransferase UGT80A2"/>
    <property type="match status" value="1"/>
</dbReference>
<dbReference type="EMBL" id="JADBEM010000001">
    <property type="protein sequence ID" value="MBE1611171.1"/>
    <property type="molecule type" value="Genomic_DNA"/>
</dbReference>
<organism evidence="3 4">
    <name type="scientific">Actinopolymorpha pittospori</name>
    <dbReference type="NCBI Taxonomy" id="648752"/>
    <lineage>
        <taxon>Bacteria</taxon>
        <taxon>Bacillati</taxon>
        <taxon>Actinomycetota</taxon>
        <taxon>Actinomycetes</taxon>
        <taxon>Propionibacteriales</taxon>
        <taxon>Actinopolymorphaceae</taxon>
        <taxon>Actinopolymorpha</taxon>
    </lineage>
</organism>
<evidence type="ECO:0000259" key="2">
    <source>
        <dbReference type="Pfam" id="PF06722"/>
    </source>
</evidence>